<dbReference type="InParanoid" id="A0A7J7DIW8"/>
<dbReference type="InterPro" id="IPR013083">
    <property type="entry name" value="Znf_RING/FYVE/PHD"/>
</dbReference>
<feature type="compositionally biased region" description="Polar residues" evidence="2">
    <location>
        <begin position="199"/>
        <end position="217"/>
    </location>
</feature>
<reference evidence="4 5" key="1">
    <citation type="journal article" date="2020" name="Nat. Commun.">
        <title>Genome of Tripterygium wilfordii and identification of cytochrome P450 involved in triptolide biosynthesis.</title>
        <authorList>
            <person name="Tu L."/>
            <person name="Su P."/>
            <person name="Zhang Z."/>
            <person name="Gao L."/>
            <person name="Wang J."/>
            <person name="Hu T."/>
            <person name="Zhou J."/>
            <person name="Zhang Y."/>
            <person name="Zhao Y."/>
            <person name="Liu Y."/>
            <person name="Song Y."/>
            <person name="Tong Y."/>
            <person name="Lu Y."/>
            <person name="Yang J."/>
            <person name="Xu C."/>
            <person name="Jia M."/>
            <person name="Peters R.J."/>
            <person name="Huang L."/>
            <person name="Gao W."/>
        </authorList>
    </citation>
    <scope>NUCLEOTIDE SEQUENCE [LARGE SCALE GENOMIC DNA]</scope>
    <source>
        <strain evidence="5">cv. XIE 37</strain>
        <tissue evidence="4">Leaf</tissue>
    </source>
</reference>
<dbReference type="PROSITE" id="PS50089">
    <property type="entry name" value="ZF_RING_2"/>
    <property type="match status" value="1"/>
</dbReference>
<dbReference type="GO" id="GO:0008270">
    <property type="term" value="F:zinc ion binding"/>
    <property type="evidence" value="ECO:0007669"/>
    <property type="project" value="UniProtKB-KW"/>
</dbReference>
<dbReference type="SMART" id="SM00184">
    <property type="entry name" value="RING"/>
    <property type="match status" value="1"/>
</dbReference>
<feature type="compositionally biased region" description="Low complexity" evidence="2">
    <location>
        <begin position="243"/>
        <end position="262"/>
    </location>
</feature>
<sequence>MEGGCQRRLTLLDHMSAVESGRDSLAGLTLDAVLSERRRAAAALAPTANQINRTLLDIIRDEDPSGGSQGHRKSWKTFRDKLRLKRAGAAWTSSVHIPASDVPIRNNNEQARSPFARRNSVRYTTMSSNSHNSVESSQDNAHQDDSSNPPSNRPQMSRFGSTRFGTSPVPTDSNESSEDVNINVVGDAPPARSFRPQISRHNSTRLPASNTDSNQPVENEYGPASEGTRRLAEALAEERQLSAREAVAAQEASEAAAAAAAEGTDSEGEENNDAEEQSGAGQPVRMSLMDLLEENDRQLGLEGSTYTMGDEEDEFDDDDEYEEDVEECGGGGVEYNCCVCMVRHKGAAFIPCGHTFCRLCSRELWVERGNCPLCNGFILEILDIF</sequence>
<dbReference type="InterPro" id="IPR001841">
    <property type="entry name" value="Znf_RING"/>
</dbReference>
<keyword evidence="1" id="KW-0862">Zinc</keyword>
<dbReference type="SUPFAM" id="SSF57850">
    <property type="entry name" value="RING/U-box"/>
    <property type="match status" value="1"/>
</dbReference>
<feature type="compositionally biased region" description="Low complexity" evidence="2">
    <location>
        <begin position="127"/>
        <end position="137"/>
    </location>
</feature>
<dbReference type="CDD" id="cd16449">
    <property type="entry name" value="RING-HC"/>
    <property type="match status" value="1"/>
</dbReference>
<evidence type="ECO:0000256" key="2">
    <source>
        <dbReference type="SAM" id="MobiDB-lite"/>
    </source>
</evidence>
<dbReference type="Proteomes" id="UP000593562">
    <property type="component" value="Unassembled WGS sequence"/>
</dbReference>
<evidence type="ECO:0000256" key="1">
    <source>
        <dbReference type="PROSITE-ProRule" id="PRU00175"/>
    </source>
</evidence>
<dbReference type="EMBL" id="JAAARO010000006">
    <property type="protein sequence ID" value="KAF5746310.1"/>
    <property type="molecule type" value="Genomic_DNA"/>
</dbReference>
<feature type="compositionally biased region" description="Polar residues" evidence="2">
    <location>
        <begin position="146"/>
        <end position="174"/>
    </location>
</feature>
<feature type="region of interest" description="Disordered" evidence="2">
    <location>
        <begin position="242"/>
        <end position="283"/>
    </location>
</feature>
<accession>A0A7J7DIW8</accession>
<evidence type="ECO:0000313" key="5">
    <source>
        <dbReference type="Proteomes" id="UP000593562"/>
    </source>
</evidence>
<dbReference type="Pfam" id="PF13920">
    <property type="entry name" value="zf-C3HC4_3"/>
    <property type="match status" value="1"/>
</dbReference>
<keyword evidence="5" id="KW-1185">Reference proteome</keyword>
<feature type="region of interest" description="Disordered" evidence="2">
    <location>
        <begin position="124"/>
        <end position="230"/>
    </location>
</feature>
<organism evidence="4 5">
    <name type="scientific">Tripterygium wilfordii</name>
    <name type="common">Thunder God vine</name>
    <dbReference type="NCBI Taxonomy" id="458696"/>
    <lineage>
        <taxon>Eukaryota</taxon>
        <taxon>Viridiplantae</taxon>
        <taxon>Streptophyta</taxon>
        <taxon>Embryophyta</taxon>
        <taxon>Tracheophyta</taxon>
        <taxon>Spermatophyta</taxon>
        <taxon>Magnoliopsida</taxon>
        <taxon>eudicotyledons</taxon>
        <taxon>Gunneridae</taxon>
        <taxon>Pentapetalae</taxon>
        <taxon>rosids</taxon>
        <taxon>fabids</taxon>
        <taxon>Celastrales</taxon>
        <taxon>Celastraceae</taxon>
        <taxon>Tripterygium</taxon>
    </lineage>
</organism>
<dbReference type="PANTHER" id="PTHR46629">
    <property type="entry name" value="OS01G0917900 PROTEIN"/>
    <property type="match status" value="1"/>
</dbReference>
<evidence type="ECO:0000313" key="4">
    <source>
        <dbReference type="EMBL" id="KAF5746310.1"/>
    </source>
</evidence>
<dbReference type="OrthoDB" id="1711136at2759"/>
<protein>
    <submittedName>
        <fullName evidence="4">Zinc finger family protein</fullName>
    </submittedName>
</protein>
<name>A0A7J7DIW8_TRIWF</name>
<feature type="domain" description="RING-type" evidence="3">
    <location>
        <begin position="337"/>
        <end position="375"/>
    </location>
</feature>
<dbReference type="Gene3D" id="3.30.40.10">
    <property type="entry name" value="Zinc/RING finger domain, C3HC4 (zinc finger)"/>
    <property type="match status" value="1"/>
</dbReference>
<feature type="compositionally biased region" description="Acidic residues" evidence="2">
    <location>
        <begin position="264"/>
        <end position="276"/>
    </location>
</feature>
<feature type="region of interest" description="Disordered" evidence="2">
    <location>
        <begin position="100"/>
        <end position="119"/>
    </location>
</feature>
<comment type="caution">
    <text evidence="4">The sequence shown here is derived from an EMBL/GenBank/DDBJ whole genome shotgun (WGS) entry which is preliminary data.</text>
</comment>
<keyword evidence="1" id="KW-0863">Zinc-finger</keyword>
<dbReference type="AlphaFoldDB" id="A0A7J7DIW8"/>
<proteinExistence type="predicted"/>
<evidence type="ECO:0000259" key="3">
    <source>
        <dbReference type="PROSITE" id="PS50089"/>
    </source>
</evidence>
<gene>
    <name evidence="4" type="ORF">HS088_TW06G00481</name>
</gene>
<keyword evidence="1" id="KW-0479">Metal-binding</keyword>